<sequence>MKKYIVEFLAKCPSCQQVKVEHQKTGGFLQDISIPTWKWEGLHMDFIVCLSCTRRQHDSIWVIVDCITKSDQFIPIKVSYSVKYYAKFYLKEMTDGKAKCTIKNFEDMLRACVIDFKCNWDDYFPLIQFAYKNSYHSSIGMAPFKDLYVKRCRTPIDLFEVGEVTLIGPQLVHEAMEKV</sequence>
<dbReference type="InterPro" id="IPR012337">
    <property type="entry name" value="RNaseH-like_sf"/>
</dbReference>
<protein>
    <recommendedName>
        <fullName evidence="3">Integrase catalytic domain-containing protein</fullName>
    </recommendedName>
</protein>
<dbReference type="InterPro" id="IPR036397">
    <property type="entry name" value="RNaseH_sf"/>
</dbReference>
<organism evidence="1 2">
    <name type="scientific">Solanum verrucosum</name>
    <dbReference type="NCBI Taxonomy" id="315347"/>
    <lineage>
        <taxon>Eukaryota</taxon>
        <taxon>Viridiplantae</taxon>
        <taxon>Streptophyta</taxon>
        <taxon>Embryophyta</taxon>
        <taxon>Tracheophyta</taxon>
        <taxon>Spermatophyta</taxon>
        <taxon>Magnoliopsida</taxon>
        <taxon>eudicotyledons</taxon>
        <taxon>Gunneridae</taxon>
        <taxon>Pentapetalae</taxon>
        <taxon>asterids</taxon>
        <taxon>lamiids</taxon>
        <taxon>Solanales</taxon>
        <taxon>Solanaceae</taxon>
        <taxon>Solanoideae</taxon>
        <taxon>Solaneae</taxon>
        <taxon>Solanum</taxon>
    </lineage>
</organism>
<dbReference type="Proteomes" id="UP001234989">
    <property type="component" value="Chromosome 1"/>
</dbReference>
<dbReference type="GO" id="GO:0003676">
    <property type="term" value="F:nucleic acid binding"/>
    <property type="evidence" value="ECO:0007669"/>
    <property type="project" value="InterPro"/>
</dbReference>
<gene>
    <name evidence="1" type="ORF">MTR67_002629</name>
</gene>
<evidence type="ECO:0000313" key="2">
    <source>
        <dbReference type="Proteomes" id="UP001234989"/>
    </source>
</evidence>
<keyword evidence="2" id="KW-1185">Reference proteome</keyword>
<name>A0AAF0PWJ1_SOLVR</name>
<dbReference type="PANTHER" id="PTHR45835">
    <property type="entry name" value="YALI0A06105P"/>
    <property type="match status" value="1"/>
</dbReference>
<dbReference type="EMBL" id="CP133612">
    <property type="protein sequence ID" value="WMV09244.1"/>
    <property type="molecule type" value="Genomic_DNA"/>
</dbReference>
<proteinExistence type="predicted"/>
<accession>A0AAF0PWJ1</accession>
<reference evidence="1" key="1">
    <citation type="submission" date="2023-08" db="EMBL/GenBank/DDBJ databases">
        <title>A de novo genome assembly of Solanum verrucosum Schlechtendal, a Mexican diploid species geographically isolated from the other diploid A-genome species in potato relatives.</title>
        <authorList>
            <person name="Hosaka K."/>
        </authorList>
    </citation>
    <scope>NUCLEOTIDE SEQUENCE</scope>
    <source>
        <tissue evidence="1">Young leaves</tissue>
    </source>
</reference>
<dbReference type="AlphaFoldDB" id="A0AAF0PWJ1"/>
<evidence type="ECO:0000313" key="1">
    <source>
        <dbReference type="EMBL" id="WMV09244.1"/>
    </source>
</evidence>
<dbReference type="Gene3D" id="3.30.420.10">
    <property type="entry name" value="Ribonuclease H-like superfamily/Ribonuclease H"/>
    <property type="match status" value="1"/>
</dbReference>
<evidence type="ECO:0008006" key="3">
    <source>
        <dbReference type="Google" id="ProtNLM"/>
    </source>
</evidence>
<dbReference type="SUPFAM" id="SSF53098">
    <property type="entry name" value="Ribonuclease H-like"/>
    <property type="match status" value="1"/>
</dbReference>
<dbReference type="PANTHER" id="PTHR45835:SF91">
    <property type="entry name" value="RETROTRANSPOSON, TY3-GYPSY SUBCLASS-LIKE PROTEIN"/>
    <property type="match status" value="1"/>
</dbReference>